<organism evidence="3">
    <name type="scientific">Hexamita inflata</name>
    <dbReference type="NCBI Taxonomy" id="28002"/>
    <lineage>
        <taxon>Eukaryota</taxon>
        <taxon>Metamonada</taxon>
        <taxon>Diplomonadida</taxon>
        <taxon>Hexamitidae</taxon>
        <taxon>Hexamitinae</taxon>
        <taxon>Hexamita</taxon>
    </lineage>
</organism>
<evidence type="ECO:0000313" key="2">
    <source>
        <dbReference type="EMBL" id="CAI9920295.1"/>
    </source>
</evidence>
<dbReference type="Proteomes" id="UP001642409">
    <property type="component" value="Unassembled WGS sequence"/>
</dbReference>
<reference evidence="4 6" key="2">
    <citation type="submission" date="2024-07" db="EMBL/GenBank/DDBJ databases">
        <authorList>
            <person name="Akdeniz Z."/>
        </authorList>
    </citation>
    <scope>NUCLEOTIDE SEQUENCE [LARGE SCALE GENOMIC DNA]</scope>
</reference>
<evidence type="ECO:0000313" key="5">
    <source>
        <dbReference type="EMBL" id="CAL6092104.1"/>
    </source>
</evidence>
<keyword evidence="1" id="KW-0175">Coiled coil</keyword>
<reference evidence="3" key="1">
    <citation type="submission" date="2023-06" db="EMBL/GenBank/DDBJ databases">
        <authorList>
            <person name="Kurt Z."/>
        </authorList>
    </citation>
    <scope>NUCLEOTIDE SEQUENCE</scope>
</reference>
<dbReference type="EMBL" id="CATOUU010000198">
    <property type="protein sequence ID" value="CAI9920295.1"/>
    <property type="molecule type" value="Genomic_DNA"/>
</dbReference>
<keyword evidence="6" id="KW-1185">Reference proteome</keyword>
<dbReference type="EMBL" id="CATOUU010000873">
    <property type="protein sequence ID" value="CAI9956466.1"/>
    <property type="molecule type" value="Genomic_DNA"/>
</dbReference>
<dbReference type="EMBL" id="CAXDID020000170">
    <property type="protein sequence ID" value="CAL6047169.1"/>
    <property type="molecule type" value="Genomic_DNA"/>
</dbReference>
<comment type="caution">
    <text evidence="3">The sequence shown here is derived from an EMBL/GenBank/DDBJ whole genome shotgun (WGS) entry which is preliminary data.</text>
</comment>
<dbReference type="AlphaFoldDB" id="A0AA86QH20"/>
<evidence type="ECO:0000256" key="1">
    <source>
        <dbReference type="SAM" id="Coils"/>
    </source>
</evidence>
<proteinExistence type="predicted"/>
<evidence type="ECO:0000313" key="4">
    <source>
        <dbReference type="EMBL" id="CAL6047169.1"/>
    </source>
</evidence>
<sequence>MLADRTQEEISVVSAIFIIENSENSSMAALEQNEFNKNKLNKLKVLENRKNEIKNKRKIRDAAKKLEKLQQECDEQKRQLEFLVNGASNNTEAHNQLRGTRYFQSICLKGNSQSERGSTTENQIGKQFYTFEETTQIVDYILMKDDLNQVLDYYELASLLKTNRQEKNLKDYCRDLLRELRGQWSLQDIQKLKQWFTSNEAKSEYINNQVAEQMNLPNKTTQQIVDKITELKKKYEYKINGLTQVKNFTAGPNTYEQLAALLNETPANRK</sequence>
<protein>
    <submittedName>
        <fullName evidence="4">Hypothetical_protein</fullName>
    </submittedName>
</protein>
<name>A0AA86QH20_9EUKA</name>
<dbReference type="EMBL" id="CAXDID020000441">
    <property type="protein sequence ID" value="CAL6092104.1"/>
    <property type="molecule type" value="Genomic_DNA"/>
</dbReference>
<evidence type="ECO:0000313" key="6">
    <source>
        <dbReference type="Proteomes" id="UP001642409"/>
    </source>
</evidence>
<feature type="coiled-coil region" evidence="1">
    <location>
        <begin position="36"/>
        <end position="86"/>
    </location>
</feature>
<gene>
    <name evidence="4" type="ORF">HINF_LOCUS42080</name>
    <name evidence="3" type="ORF">HINF_LOCUS44111</name>
    <name evidence="5" type="ORF">HINF_LOCUS66106</name>
    <name evidence="2" type="ORF">HINF_LOCUS7940</name>
</gene>
<accession>A0AA86QH20</accession>
<evidence type="ECO:0000313" key="3">
    <source>
        <dbReference type="EMBL" id="CAI9956466.1"/>
    </source>
</evidence>